<dbReference type="GO" id="GO:0002040">
    <property type="term" value="P:sprouting angiogenesis"/>
    <property type="evidence" value="ECO:0007669"/>
    <property type="project" value="TreeGrafter"/>
</dbReference>
<dbReference type="GO" id="GO:0050930">
    <property type="term" value="P:induction of positive chemotaxis"/>
    <property type="evidence" value="ECO:0007669"/>
    <property type="project" value="TreeGrafter"/>
</dbReference>
<organism evidence="12 13">
    <name type="scientific">Merluccius polli</name>
    <name type="common">Benguela hake</name>
    <name type="synonym">Merluccius cadenati</name>
    <dbReference type="NCBI Taxonomy" id="89951"/>
    <lineage>
        <taxon>Eukaryota</taxon>
        <taxon>Metazoa</taxon>
        <taxon>Chordata</taxon>
        <taxon>Craniata</taxon>
        <taxon>Vertebrata</taxon>
        <taxon>Euteleostomi</taxon>
        <taxon>Actinopterygii</taxon>
        <taxon>Neopterygii</taxon>
        <taxon>Teleostei</taxon>
        <taxon>Neoteleostei</taxon>
        <taxon>Acanthomorphata</taxon>
        <taxon>Zeiogadaria</taxon>
        <taxon>Gadariae</taxon>
        <taxon>Gadiformes</taxon>
        <taxon>Gadoidei</taxon>
        <taxon>Merlucciidae</taxon>
        <taxon>Merluccius</taxon>
    </lineage>
</organism>
<dbReference type="PANTHER" id="PTHR12025:SF5">
    <property type="entry name" value="VASCULAR ENDOTHELIAL GROWTH FACTOR A, LONG FORM"/>
    <property type="match status" value="1"/>
</dbReference>
<dbReference type="GO" id="GO:0016020">
    <property type="term" value="C:membrane"/>
    <property type="evidence" value="ECO:0007669"/>
    <property type="project" value="InterPro"/>
</dbReference>
<comment type="caution">
    <text evidence="12">The sequence shown here is derived from an EMBL/GenBank/DDBJ whole genome shotgun (WGS) entry which is preliminary data.</text>
</comment>
<proteinExistence type="inferred from homology"/>
<dbReference type="PANTHER" id="PTHR12025">
    <property type="entry name" value="VASCULAR ENDOTHELIAL GROWTH FACTOR"/>
    <property type="match status" value="1"/>
</dbReference>
<dbReference type="GO" id="GO:0042056">
    <property type="term" value="F:chemoattractant activity"/>
    <property type="evidence" value="ECO:0007669"/>
    <property type="project" value="TreeGrafter"/>
</dbReference>
<evidence type="ECO:0000256" key="1">
    <source>
        <dbReference type="ARBA" id="ARBA00006686"/>
    </source>
</evidence>
<keyword evidence="7" id="KW-0325">Glycoprotein</keyword>
<dbReference type="CDD" id="cd00135">
    <property type="entry name" value="PDGF"/>
    <property type="match status" value="1"/>
</dbReference>
<dbReference type="GO" id="GO:0001666">
    <property type="term" value="P:response to hypoxia"/>
    <property type="evidence" value="ECO:0007669"/>
    <property type="project" value="TreeGrafter"/>
</dbReference>
<dbReference type="GO" id="GO:0048010">
    <property type="term" value="P:vascular endothelial growth factor receptor signaling pathway"/>
    <property type="evidence" value="ECO:0007669"/>
    <property type="project" value="TreeGrafter"/>
</dbReference>
<dbReference type="GO" id="GO:0045766">
    <property type="term" value="P:positive regulation of angiogenesis"/>
    <property type="evidence" value="ECO:0007669"/>
    <property type="project" value="TreeGrafter"/>
</dbReference>
<dbReference type="SMART" id="SM00141">
    <property type="entry name" value="PDGF"/>
    <property type="match status" value="1"/>
</dbReference>
<evidence type="ECO:0000256" key="2">
    <source>
        <dbReference type="ARBA" id="ARBA00022473"/>
    </source>
</evidence>
<dbReference type="GO" id="GO:0030154">
    <property type="term" value="P:cell differentiation"/>
    <property type="evidence" value="ECO:0007669"/>
    <property type="project" value="UniProtKB-KW"/>
</dbReference>
<feature type="region of interest" description="Disordered" evidence="10">
    <location>
        <begin position="85"/>
        <end position="118"/>
    </location>
</feature>
<dbReference type="InterPro" id="IPR029034">
    <property type="entry name" value="Cystine-knot_cytokine"/>
</dbReference>
<dbReference type="PROSITE" id="PS50278">
    <property type="entry name" value="PDGF_2"/>
    <property type="match status" value="1"/>
</dbReference>
<keyword evidence="13" id="KW-1185">Reference proteome</keyword>
<comment type="similarity">
    <text evidence="1 9">Belongs to the PDGF/VEGF growth factor family.</text>
</comment>
<keyword evidence="6" id="KW-1015">Disulfide bond</keyword>
<dbReference type="GO" id="GO:0001938">
    <property type="term" value="P:positive regulation of endothelial cell proliferation"/>
    <property type="evidence" value="ECO:0007669"/>
    <property type="project" value="TreeGrafter"/>
</dbReference>
<keyword evidence="3" id="KW-0037">Angiogenesis</keyword>
<evidence type="ECO:0000256" key="7">
    <source>
        <dbReference type="ARBA" id="ARBA00023180"/>
    </source>
</evidence>
<accession>A0AA47N0K3</accession>
<evidence type="ECO:0000256" key="9">
    <source>
        <dbReference type="RuleBase" id="RU003818"/>
    </source>
</evidence>
<dbReference type="GO" id="GO:0060754">
    <property type="term" value="P:positive regulation of mast cell chemotaxis"/>
    <property type="evidence" value="ECO:0007669"/>
    <property type="project" value="TreeGrafter"/>
</dbReference>
<dbReference type="InterPro" id="IPR000072">
    <property type="entry name" value="PDGF/VEGF_dom"/>
</dbReference>
<evidence type="ECO:0000259" key="11">
    <source>
        <dbReference type="PROSITE" id="PS50278"/>
    </source>
</evidence>
<evidence type="ECO:0000256" key="6">
    <source>
        <dbReference type="ARBA" id="ARBA00023157"/>
    </source>
</evidence>
<dbReference type="GO" id="GO:0038084">
    <property type="term" value="P:vascular endothelial growth factor signaling pathway"/>
    <property type="evidence" value="ECO:0007669"/>
    <property type="project" value="TreeGrafter"/>
</dbReference>
<gene>
    <name evidence="12" type="primary">vegfaa_0</name>
    <name evidence="12" type="ORF">N1851_009791</name>
</gene>
<reference evidence="12" key="1">
    <citation type="journal article" date="2023" name="Front. Mar. Sci.">
        <title>A new Merluccius polli reference genome to investigate the effects of global change in West African waters.</title>
        <authorList>
            <person name="Mateo J.L."/>
            <person name="Blanco-Fernandez C."/>
            <person name="Garcia-Vazquez E."/>
            <person name="Machado-Schiaffino G."/>
        </authorList>
    </citation>
    <scope>NUCLEOTIDE SEQUENCE</scope>
    <source>
        <strain evidence="12">C29</strain>
        <tissue evidence="12">Fin</tissue>
    </source>
</reference>
<name>A0AA47N0K3_MERPO</name>
<keyword evidence="2" id="KW-0217">Developmental protein</keyword>
<dbReference type="FunFam" id="2.10.160.10:FF:000001">
    <property type="entry name" value="Vascular endothelial growth factor A"/>
    <property type="match status" value="1"/>
</dbReference>
<dbReference type="Pfam" id="PF14554">
    <property type="entry name" value="VEGF_C"/>
    <property type="match status" value="1"/>
</dbReference>
<dbReference type="AlphaFoldDB" id="A0AA47N0K3"/>
<dbReference type="Gene3D" id="2.10.90.10">
    <property type="entry name" value="Cystine-knot cytokines"/>
    <property type="match status" value="1"/>
</dbReference>
<dbReference type="SUPFAM" id="SSF57593">
    <property type="entry name" value="Heparin-binding domain from vascular endothelial growth factor"/>
    <property type="match status" value="1"/>
</dbReference>
<dbReference type="GO" id="GO:0005172">
    <property type="term" value="F:vascular endothelial growth factor receptor binding"/>
    <property type="evidence" value="ECO:0007669"/>
    <property type="project" value="TreeGrafter"/>
</dbReference>
<evidence type="ECO:0000256" key="10">
    <source>
        <dbReference type="SAM" id="MobiDB-lite"/>
    </source>
</evidence>
<dbReference type="GO" id="GO:0008083">
    <property type="term" value="F:growth factor activity"/>
    <property type="evidence" value="ECO:0007669"/>
    <property type="project" value="UniProtKB-KW"/>
</dbReference>
<evidence type="ECO:0000313" key="13">
    <source>
        <dbReference type="Proteomes" id="UP001174136"/>
    </source>
</evidence>
<sequence length="342" mass="37815">MSVGTSTTGSSLSLNTETGRKPYISTQQAIPTFGNTTMNFVVTLIQILFAAVLHISTIKGPQRDPSRTTRVAGLRFSHAISSRRYSSRAAAARRRSGGGAALVPAGGKKKKKRECRSAAAAPPLLGTASINKEDQKTVKGDKNVAVPFLTVLTNSRCQAREVLVDIYQEYPDKIEHKYIPDCVVLKRCSGYCNDEAMECVPTRTRNVTMLVLQTREQVSQHQAQISFVEHEECECRQKPEVKTKKEKGKGQKRKKQRDTAGIAEASVSSAGCLGQSAVSLLVVGLLSKELFCHCEPCSQRRKRLFVQDPLTCKCSCKFTQLDCKSRQLELNERTCRFVYDTS</sequence>
<protein>
    <submittedName>
        <fullName evidence="12">Vascular endothelial growth factor A-A</fullName>
    </submittedName>
</protein>
<dbReference type="EMBL" id="JAOPHQ010001748">
    <property type="protein sequence ID" value="KAK0149486.1"/>
    <property type="molecule type" value="Genomic_DNA"/>
</dbReference>
<evidence type="ECO:0000313" key="12">
    <source>
        <dbReference type="EMBL" id="KAK0149486.1"/>
    </source>
</evidence>
<dbReference type="InterPro" id="IPR027928">
    <property type="entry name" value="VEGF_C"/>
</dbReference>
<evidence type="ECO:0000256" key="5">
    <source>
        <dbReference type="ARBA" id="ARBA00023030"/>
    </source>
</evidence>
<dbReference type="Gene3D" id="2.10.160.10">
    <property type="entry name" value="Vascular endothelial growth factor, heparin-binding domain"/>
    <property type="match status" value="1"/>
</dbReference>
<evidence type="ECO:0000256" key="3">
    <source>
        <dbReference type="ARBA" id="ARBA00022657"/>
    </source>
</evidence>
<dbReference type="Pfam" id="PF00341">
    <property type="entry name" value="PDGF"/>
    <property type="match status" value="1"/>
</dbReference>
<dbReference type="Proteomes" id="UP001174136">
    <property type="component" value="Unassembled WGS sequence"/>
</dbReference>
<keyword evidence="5 9" id="KW-0339">Growth factor</keyword>
<evidence type="ECO:0000256" key="4">
    <source>
        <dbReference type="ARBA" id="ARBA00022782"/>
    </source>
</evidence>
<evidence type="ECO:0000256" key="8">
    <source>
        <dbReference type="ARBA" id="ARBA00023246"/>
    </source>
</evidence>
<dbReference type="SUPFAM" id="SSF57501">
    <property type="entry name" value="Cystine-knot cytokines"/>
    <property type="match status" value="1"/>
</dbReference>
<dbReference type="GO" id="GO:0005615">
    <property type="term" value="C:extracellular space"/>
    <property type="evidence" value="ECO:0007669"/>
    <property type="project" value="TreeGrafter"/>
</dbReference>
<dbReference type="InterPro" id="IPR036841">
    <property type="entry name" value="VEGF_C_sf"/>
</dbReference>
<dbReference type="InterPro" id="IPR050507">
    <property type="entry name" value="PDGF/VEGF_growth_factor"/>
</dbReference>
<feature type="domain" description="Platelet-derived growth factor (PDGF) family profile" evidence="11">
    <location>
        <begin position="144"/>
        <end position="240"/>
    </location>
</feature>
<dbReference type="GO" id="GO:0008201">
    <property type="term" value="F:heparin binding"/>
    <property type="evidence" value="ECO:0007669"/>
    <property type="project" value="InterPro"/>
</dbReference>
<dbReference type="GO" id="GO:0051781">
    <property type="term" value="P:positive regulation of cell division"/>
    <property type="evidence" value="ECO:0007669"/>
    <property type="project" value="UniProtKB-KW"/>
</dbReference>
<keyword evidence="8" id="KW-0497">Mitogen</keyword>
<keyword evidence="4" id="KW-0221">Differentiation</keyword>